<dbReference type="CDD" id="cd06259">
    <property type="entry name" value="YdcF-like"/>
    <property type="match status" value="1"/>
</dbReference>
<feature type="transmembrane region" description="Helical" evidence="1">
    <location>
        <begin position="20"/>
        <end position="38"/>
    </location>
</feature>
<feature type="domain" description="DUF218" evidence="2">
    <location>
        <begin position="93"/>
        <end position="262"/>
    </location>
</feature>
<keyword evidence="1" id="KW-0472">Membrane</keyword>
<dbReference type="InterPro" id="IPR003848">
    <property type="entry name" value="DUF218"/>
</dbReference>
<proteinExistence type="predicted"/>
<dbReference type="Pfam" id="PF02698">
    <property type="entry name" value="DUF218"/>
    <property type="match status" value="1"/>
</dbReference>
<feature type="transmembrane region" description="Helical" evidence="1">
    <location>
        <begin position="45"/>
        <end position="71"/>
    </location>
</feature>
<gene>
    <name evidence="3" type="ORF">CKO43_06395</name>
</gene>
<protein>
    <recommendedName>
        <fullName evidence="2">DUF218 domain-containing protein</fullName>
    </recommendedName>
</protein>
<dbReference type="PANTHER" id="PTHR30336:SF4">
    <property type="entry name" value="ENVELOPE BIOGENESIS FACTOR ELYC"/>
    <property type="match status" value="1"/>
</dbReference>
<keyword evidence="1" id="KW-1133">Transmembrane helix</keyword>
<reference evidence="3" key="1">
    <citation type="submission" date="2017-08" db="EMBL/GenBank/DDBJ databases">
        <authorList>
            <person name="Imhoff J.F."/>
            <person name="Rahn T."/>
            <person name="Kuenzel S."/>
            <person name="Neulinger S.C."/>
        </authorList>
    </citation>
    <scope>NUCLEOTIDE SEQUENCE</scope>
    <source>
        <strain evidence="3">IM 151</strain>
    </source>
</reference>
<reference evidence="3" key="2">
    <citation type="journal article" date="2020" name="Microorganisms">
        <title>Osmotic Adaptation and Compatible Solute Biosynthesis of Phototrophic Bacteria as Revealed from Genome Analyses.</title>
        <authorList>
            <person name="Imhoff J.F."/>
            <person name="Rahn T."/>
            <person name="Kunzel S."/>
            <person name="Keller A."/>
            <person name="Neulinger S.C."/>
        </authorList>
    </citation>
    <scope>NUCLEOTIDE SEQUENCE</scope>
    <source>
        <strain evidence="3">IM 151</strain>
    </source>
</reference>
<organism evidence="3 4">
    <name type="scientific">Rubrivivax gelatinosus</name>
    <name type="common">Rhodocyclus gelatinosus</name>
    <name type="synonym">Rhodopseudomonas gelatinosa</name>
    <dbReference type="NCBI Taxonomy" id="28068"/>
    <lineage>
        <taxon>Bacteria</taxon>
        <taxon>Pseudomonadati</taxon>
        <taxon>Pseudomonadota</taxon>
        <taxon>Betaproteobacteria</taxon>
        <taxon>Burkholderiales</taxon>
        <taxon>Sphaerotilaceae</taxon>
        <taxon>Rubrivivax</taxon>
    </lineage>
</organism>
<evidence type="ECO:0000256" key="1">
    <source>
        <dbReference type="SAM" id="Phobius"/>
    </source>
</evidence>
<accession>A0ABS1DS24</accession>
<dbReference type="Proteomes" id="UP001041814">
    <property type="component" value="Unassembled WGS sequence"/>
</dbReference>
<dbReference type="PANTHER" id="PTHR30336">
    <property type="entry name" value="INNER MEMBRANE PROTEIN, PROBABLE PERMEASE"/>
    <property type="match status" value="1"/>
</dbReference>
<comment type="caution">
    <text evidence="3">The sequence shown here is derived from an EMBL/GenBank/DDBJ whole genome shotgun (WGS) entry which is preliminary data.</text>
</comment>
<dbReference type="InterPro" id="IPR051599">
    <property type="entry name" value="Cell_Envelope_Assoc"/>
</dbReference>
<dbReference type="Gene3D" id="3.40.50.620">
    <property type="entry name" value="HUPs"/>
    <property type="match status" value="1"/>
</dbReference>
<dbReference type="EMBL" id="NRRU01000017">
    <property type="protein sequence ID" value="MBK1712409.1"/>
    <property type="molecule type" value="Genomic_DNA"/>
</dbReference>
<dbReference type="RefSeq" id="WP_200378193.1">
    <property type="nucleotide sequence ID" value="NZ_NRRU01000017.1"/>
</dbReference>
<sequence length="267" mass="29076">MNELFVTLGIESWKPMLTTLVLPPVPMLLLILAGAALLRRRALGWLPLLLGVAGLWAVSTFACAYALVAWLTVPPPALTQQQVMALRGAPKTAIVVLGAGRYPLAPEYGAPALKPLSVERLRYGLWLARQTGLPLGFSGGRGHGAEDGPSEAEVAMSMANREYRQPLRWAEGRSRDTNENAIYTVAMLRRDGIERIVLVTHDFHMRRAQVAFERAIAREGPAIAVLPAPTGMRQPRPPTVVDLMPGGDGFRLSWLALHEWLGRLAGA</sequence>
<keyword evidence="1" id="KW-0812">Transmembrane</keyword>
<evidence type="ECO:0000259" key="2">
    <source>
        <dbReference type="Pfam" id="PF02698"/>
    </source>
</evidence>
<evidence type="ECO:0000313" key="3">
    <source>
        <dbReference type="EMBL" id="MBK1712409.1"/>
    </source>
</evidence>
<name>A0ABS1DS24_RUBGE</name>
<keyword evidence="4" id="KW-1185">Reference proteome</keyword>
<evidence type="ECO:0000313" key="4">
    <source>
        <dbReference type="Proteomes" id="UP001041814"/>
    </source>
</evidence>
<dbReference type="InterPro" id="IPR014729">
    <property type="entry name" value="Rossmann-like_a/b/a_fold"/>
</dbReference>